<feature type="transmembrane region" description="Helical" evidence="7">
    <location>
        <begin position="178"/>
        <end position="199"/>
    </location>
</feature>
<protein>
    <submittedName>
        <fullName evidence="9">Trehalose transport system permease protein SugB</fullName>
    </submittedName>
</protein>
<keyword evidence="3" id="KW-1003">Cell membrane</keyword>
<gene>
    <name evidence="9" type="primary">sugB_4</name>
    <name evidence="9" type="ORF">MAA8898_02515</name>
</gene>
<evidence type="ECO:0000259" key="8">
    <source>
        <dbReference type="PROSITE" id="PS50928"/>
    </source>
</evidence>
<evidence type="ECO:0000256" key="1">
    <source>
        <dbReference type="ARBA" id="ARBA00004651"/>
    </source>
</evidence>
<dbReference type="InterPro" id="IPR035906">
    <property type="entry name" value="MetI-like_sf"/>
</dbReference>
<evidence type="ECO:0000313" key="9">
    <source>
        <dbReference type="EMBL" id="SMX42063.1"/>
    </source>
</evidence>
<dbReference type="AlphaFoldDB" id="A0A238KGX3"/>
<keyword evidence="10" id="KW-1185">Reference proteome</keyword>
<keyword evidence="4 7" id="KW-0812">Transmembrane</keyword>
<dbReference type="Gene3D" id="1.10.3720.10">
    <property type="entry name" value="MetI-like"/>
    <property type="match status" value="1"/>
</dbReference>
<dbReference type="InterPro" id="IPR050901">
    <property type="entry name" value="BP-dep_ABC_trans_perm"/>
</dbReference>
<dbReference type="GO" id="GO:0005886">
    <property type="term" value="C:plasma membrane"/>
    <property type="evidence" value="ECO:0007669"/>
    <property type="project" value="UniProtKB-SubCell"/>
</dbReference>
<evidence type="ECO:0000256" key="2">
    <source>
        <dbReference type="ARBA" id="ARBA00022448"/>
    </source>
</evidence>
<dbReference type="InterPro" id="IPR000515">
    <property type="entry name" value="MetI-like"/>
</dbReference>
<dbReference type="Pfam" id="PF00528">
    <property type="entry name" value="BPD_transp_1"/>
    <property type="match status" value="1"/>
</dbReference>
<accession>A0A238KGX3</accession>
<evidence type="ECO:0000313" key="10">
    <source>
        <dbReference type="Proteomes" id="UP000207598"/>
    </source>
</evidence>
<feature type="transmembrane region" description="Helical" evidence="7">
    <location>
        <begin position="98"/>
        <end position="120"/>
    </location>
</feature>
<organism evidence="9 10">
    <name type="scientific">Maliponia aquimaris</name>
    <dbReference type="NCBI Taxonomy" id="1673631"/>
    <lineage>
        <taxon>Bacteria</taxon>
        <taxon>Pseudomonadati</taxon>
        <taxon>Pseudomonadota</taxon>
        <taxon>Alphaproteobacteria</taxon>
        <taxon>Rhodobacterales</taxon>
        <taxon>Paracoccaceae</taxon>
        <taxon>Maliponia</taxon>
    </lineage>
</organism>
<reference evidence="9 10" key="1">
    <citation type="submission" date="2017-05" db="EMBL/GenBank/DDBJ databases">
        <authorList>
            <person name="Song R."/>
            <person name="Chenine A.L."/>
            <person name="Ruprecht R.M."/>
        </authorList>
    </citation>
    <scope>NUCLEOTIDE SEQUENCE [LARGE SCALE GENOMIC DNA]</scope>
    <source>
        <strain evidence="9 10">CECT 8898</strain>
    </source>
</reference>
<evidence type="ECO:0000256" key="3">
    <source>
        <dbReference type="ARBA" id="ARBA00022475"/>
    </source>
</evidence>
<comment type="subcellular location">
    <subcellularLocation>
        <location evidence="1 7">Cell membrane</location>
        <topology evidence="1 7">Multi-pass membrane protein</topology>
    </subcellularLocation>
</comment>
<evidence type="ECO:0000256" key="6">
    <source>
        <dbReference type="ARBA" id="ARBA00023136"/>
    </source>
</evidence>
<dbReference type="CDD" id="cd06261">
    <property type="entry name" value="TM_PBP2"/>
    <property type="match status" value="1"/>
</dbReference>
<feature type="transmembrane region" description="Helical" evidence="7">
    <location>
        <begin position="65"/>
        <end position="86"/>
    </location>
</feature>
<dbReference type="GO" id="GO:0055085">
    <property type="term" value="P:transmembrane transport"/>
    <property type="evidence" value="ECO:0007669"/>
    <property type="project" value="InterPro"/>
</dbReference>
<dbReference type="Proteomes" id="UP000207598">
    <property type="component" value="Unassembled WGS sequence"/>
</dbReference>
<proteinExistence type="inferred from homology"/>
<dbReference type="RefSeq" id="WP_094021343.1">
    <property type="nucleotide sequence ID" value="NZ_FXYF01000006.1"/>
</dbReference>
<dbReference type="PANTHER" id="PTHR32243">
    <property type="entry name" value="MALTOSE TRANSPORT SYSTEM PERMEASE-RELATED"/>
    <property type="match status" value="1"/>
</dbReference>
<evidence type="ECO:0000256" key="4">
    <source>
        <dbReference type="ARBA" id="ARBA00022692"/>
    </source>
</evidence>
<dbReference type="PANTHER" id="PTHR32243:SF52">
    <property type="entry name" value="ABC TRANSPORTER PERMEASE PROTEIN"/>
    <property type="match status" value="1"/>
</dbReference>
<dbReference type="SUPFAM" id="SSF161098">
    <property type="entry name" value="MetI-like"/>
    <property type="match status" value="1"/>
</dbReference>
<feature type="transmembrane region" description="Helical" evidence="7">
    <location>
        <begin position="126"/>
        <end position="148"/>
    </location>
</feature>
<dbReference type="EMBL" id="FXYF01000006">
    <property type="protein sequence ID" value="SMX42063.1"/>
    <property type="molecule type" value="Genomic_DNA"/>
</dbReference>
<dbReference type="PROSITE" id="PS50928">
    <property type="entry name" value="ABC_TM1"/>
    <property type="match status" value="1"/>
</dbReference>
<comment type="similarity">
    <text evidence="7">Belongs to the binding-protein-dependent transport system permease family.</text>
</comment>
<keyword evidence="2 7" id="KW-0813">Transport</keyword>
<keyword evidence="6 7" id="KW-0472">Membrane</keyword>
<keyword evidence="5 7" id="KW-1133">Transmembrane helix</keyword>
<dbReference type="OrthoDB" id="9815445at2"/>
<evidence type="ECO:0000256" key="7">
    <source>
        <dbReference type="RuleBase" id="RU363032"/>
    </source>
</evidence>
<name>A0A238KGX3_9RHOB</name>
<feature type="domain" description="ABC transmembrane type-1" evidence="8">
    <location>
        <begin position="61"/>
        <end position="250"/>
    </location>
</feature>
<evidence type="ECO:0000256" key="5">
    <source>
        <dbReference type="ARBA" id="ARBA00022989"/>
    </source>
</evidence>
<feature type="transmembrane region" description="Helical" evidence="7">
    <location>
        <begin position="229"/>
        <end position="250"/>
    </location>
</feature>
<sequence length="262" mass="28783">MKRLLGPLGFLALATFVLLPLAQVIQLSFTNTLPRDNMARGALTLQNYANVFATERLADSLLNSTLYVCLNVALSIAVALPAAYAFSRFRFRGDRLAFFALLAFRVTPPVVLSLPVFLLFARVDLLNTPVGVALVHCVFNVPIAIWILESFISAVPREYDETAFLDGHSTPGFLVRRLIPVIAPGIGATAFFCFVFSWVEVVFARTLTITDGKPITTAITSLFGFRTDIGLVMAMTTLSLIPGLAMIWLVRNHISRGFTIRV</sequence>